<evidence type="ECO:0000256" key="2">
    <source>
        <dbReference type="ARBA" id="ARBA00022573"/>
    </source>
</evidence>
<dbReference type="Proteomes" id="UP000604161">
    <property type="component" value="Unassembled WGS sequence"/>
</dbReference>
<dbReference type="EMBL" id="JACYFC010000001">
    <property type="protein sequence ID" value="MBD5769888.1"/>
    <property type="molecule type" value="Genomic_DNA"/>
</dbReference>
<dbReference type="PROSITE" id="PS51014">
    <property type="entry name" value="COBK_CBIJ"/>
    <property type="match status" value="1"/>
</dbReference>
<reference evidence="4 5" key="1">
    <citation type="submission" date="2020-09" db="EMBL/GenBank/DDBJ databases">
        <title>Marinomonas sp. nov., isolated from the cysticercosis algae of Qingdao, China.</title>
        <authorList>
            <person name="Sun X."/>
        </authorList>
    </citation>
    <scope>NUCLEOTIDE SEQUENCE [LARGE SCALE GENOMIC DNA]</scope>
    <source>
        <strain evidence="4 5">SM2066</strain>
    </source>
</reference>
<evidence type="ECO:0000256" key="3">
    <source>
        <dbReference type="ARBA" id="ARBA00023002"/>
    </source>
</evidence>
<organism evidence="4 5">
    <name type="scientific">Marinomonas colpomeniae</name>
    <dbReference type="NCBI Taxonomy" id="2774408"/>
    <lineage>
        <taxon>Bacteria</taxon>
        <taxon>Pseudomonadati</taxon>
        <taxon>Pseudomonadota</taxon>
        <taxon>Gammaproteobacteria</taxon>
        <taxon>Oceanospirillales</taxon>
        <taxon>Oceanospirillaceae</taxon>
        <taxon>Marinomonas</taxon>
    </lineage>
</organism>
<dbReference type="PANTHER" id="PTHR36925">
    <property type="entry name" value="COBALT-PRECORRIN-6A REDUCTASE"/>
    <property type="match status" value="1"/>
</dbReference>
<keyword evidence="3" id="KW-0560">Oxidoreductase</keyword>
<gene>
    <name evidence="4" type="ORF">IF202_02385</name>
</gene>
<dbReference type="RefSeq" id="WP_191593265.1">
    <property type="nucleotide sequence ID" value="NZ_JACYFC010000001.1"/>
</dbReference>
<keyword evidence="5" id="KW-1185">Reference proteome</keyword>
<keyword evidence="2" id="KW-0169">Cobalamin biosynthesis</keyword>
<evidence type="ECO:0000256" key="1">
    <source>
        <dbReference type="ARBA" id="ARBA00004953"/>
    </source>
</evidence>
<protein>
    <submittedName>
        <fullName evidence="4">Precorrin-6A/cobalt-precorrin-6A reductase</fullName>
    </submittedName>
</protein>
<accession>A0ABR8NVF2</accession>
<dbReference type="Pfam" id="PF02571">
    <property type="entry name" value="CbiJ"/>
    <property type="match status" value="1"/>
</dbReference>
<evidence type="ECO:0000313" key="4">
    <source>
        <dbReference type="EMBL" id="MBD5769888.1"/>
    </source>
</evidence>
<dbReference type="PANTHER" id="PTHR36925:SF1">
    <property type="entry name" value="COBALT-PRECORRIN-6A REDUCTASE"/>
    <property type="match status" value="1"/>
</dbReference>
<dbReference type="InterPro" id="IPR003723">
    <property type="entry name" value="Precorrin-6x_reduct"/>
</dbReference>
<evidence type="ECO:0000313" key="5">
    <source>
        <dbReference type="Proteomes" id="UP000604161"/>
    </source>
</evidence>
<comment type="pathway">
    <text evidence="1">Cofactor biosynthesis; adenosylcobalamin biosynthesis.</text>
</comment>
<name>A0ABR8NVF2_9GAMM</name>
<proteinExistence type="predicted"/>
<comment type="caution">
    <text evidence="4">The sequence shown here is derived from an EMBL/GenBank/DDBJ whole genome shotgun (WGS) entry which is preliminary data.</text>
</comment>
<sequence length="268" mass="29751">MKVLLLGGTADARRLADALHQAGSFQNNVRVVYSLAGLVRVPKVDCELVVGGFTQFGGLTQYLSENGIDAILDVTHPYAQTMSTKAVQASKDVGIPCWRFHRPAWQQESGDNWLTYQTDNELLTELANYRVPLLSAGQMSEALLELIVNLPNIERVVWRTAVAPKFELSQVFKKVTWVKAIGPFVLEDERQLLIEQGIDVIVSKNSGGSATYSKLEAAREMAIPVLLHGRPELPDADKEFSDIQDCLDAFLATFKPTLKNHQQKDSQQ</sequence>